<dbReference type="Proteomes" id="UP000248314">
    <property type="component" value="Unassembled WGS sequence"/>
</dbReference>
<keyword evidence="1" id="KW-0812">Transmembrane</keyword>
<evidence type="ECO:0000313" key="3">
    <source>
        <dbReference type="Proteomes" id="UP000248314"/>
    </source>
</evidence>
<proteinExistence type="predicted"/>
<dbReference type="RefSeq" id="WP_025815657.1">
    <property type="nucleotide sequence ID" value="NZ_BAIZ01000008.1"/>
</dbReference>
<dbReference type="GeneID" id="84898929"/>
<keyword evidence="3" id="KW-1185">Reference proteome</keyword>
<keyword evidence="1" id="KW-1133">Transmembrane helix</keyword>
<dbReference type="STRING" id="1122991.GCA_000613445_02439"/>
<comment type="caution">
    <text evidence="2">The sequence shown here is derived from an EMBL/GenBank/DDBJ whole genome shotgun (WGS) entry which is preliminary data.</text>
</comment>
<dbReference type="AlphaFoldDB" id="A0A318I1U0"/>
<name>A0A318I1U0_9BACT</name>
<accession>A0A318I1U0</accession>
<feature type="transmembrane region" description="Helical" evidence="1">
    <location>
        <begin position="6"/>
        <end position="27"/>
    </location>
</feature>
<gene>
    <name evidence="2" type="ORF">EJ73_00081</name>
</gene>
<evidence type="ECO:0000313" key="2">
    <source>
        <dbReference type="EMBL" id="PXX24815.1"/>
    </source>
</evidence>
<dbReference type="InterPro" id="IPR032272">
    <property type="entry name" value="DUF4834"/>
</dbReference>
<sequence>MEFIFKSIGIGLLSVLVILLVVFLLVFRRIIKSVRQAMRTFNNATATNTNAQSAQRAGKEGEVIIDHRTSERINQKIFEQNEGEYVDFIEEK</sequence>
<dbReference type="OrthoDB" id="1073075at2"/>
<dbReference type="Pfam" id="PF16118">
    <property type="entry name" value="DUF4834"/>
    <property type="match status" value="1"/>
</dbReference>
<keyword evidence="1" id="KW-0472">Membrane</keyword>
<protein>
    <submittedName>
        <fullName evidence="2">Uncharacterized protein DUF4834</fullName>
    </submittedName>
</protein>
<dbReference type="EMBL" id="QJJX01000001">
    <property type="protein sequence ID" value="PXX24815.1"/>
    <property type="molecule type" value="Genomic_DNA"/>
</dbReference>
<reference evidence="2 3" key="1">
    <citation type="submission" date="2018-05" db="EMBL/GenBank/DDBJ databases">
        <title>Genomic Encyclopedia of Type Strains, Phase I: the one thousand microbial genomes (KMG-I) project.</title>
        <authorList>
            <person name="Kyrpides N."/>
        </authorList>
    </citation>
    <scope>NUCLEOTIDE SEQUENCE [LARGE SCALE GENOMIC DNA]</scope>
    <source>
        <strain evidence="2 3">DSM 15611</strain>
    </source>
</reference>
<evidence type="ECO:0000256" key="1">
    <source>
        <dbReference type="SAM" id="Phobius"/>
    </source>
</evidence>
<organism evidence="2 3">
    <name type="scientific">Hoylesella shahii DSM 15611 = JCM 12083</name>
    <dbReference type="NCBI Taxonomy" id="1122991"/>
    <lineage>
        <taxon>Bacteria</taxon>
        <taxon>Pseudomonadati</taxon>
        <taxon>Bacteroidota</taxon>
        <taxon>Bacteroidia</taxon>
        <taxon>Bacteroidales</taxon>
        <taxon>Prevotellaceae</taxon>
        <taxon>Hoylesella</taxon>
    </lineage>
</organism>